<evidence type="ECO:0000313" key="4">
    <source>
        <dbReference type="Proteomes" id="UP000297737"/>
    </source>
</evidence>
<protein>
    <submittedName>
        <fullName evidence="3">Copper resistance protein B</fullName>
    </submittedName>
</protein>
<dbReference type="GO" id="GO:0005507">
    <property type="term" value="F:copper ion binding"/>
    <property type="evidence" value="ECO:0007669"/>
    <property type="project" value="InterPro"/>
</dbReference>
<dbReference type="AlphaFoldDB" id="A0A4Y9EKP1"/>
<organism evidence="3 4">
    <name type="scientific">Glacieibacterium arshaanense</name>
    <dbReference type="NCBI Taxonomy" id="2511025"/>
    <lineage>
        <taxon>Bacteria</taxon>
        <taxon>Pseudomonadati</taxon>
        <taxon>Pseudomonadota</taxon>
        <taxon>Alphaproteobacteria</taxon>
        <taxon>Sphingomonadales</taxon>
        <taxon>Sphingosinicellaceae</taxon>
        <taxon>Glacieibacterium</taxon>
    </lineage>
</organism>
<dbReference type="GO" id="GO:0009279">
    <property type="term" value="C:cell outer membrane"/>
    <property type="evidence" value="ECO:0007669"/>
    <property type="project" value="InterPro"/>
</dbReference>
<sequence length="295" mass="31613">MRVLAALLLCAATAAQAQDPHAGHTVAPTPVPSEMDMEVSAPEPAAPPPASAVGNAPAPAPPTDHWADRDFPPAEMAAARANMMREHSGSFAQIIFNLAEAQFGDGQTGYRWDAQAWFGGDINRLVIKSEGEGAATLDSGEVQALYSRAIDPYWNLQAGVRHDFEPGPPLTYAAFGIEGLAPYWFDVEASGFVSTGGDVLGRLMLSYDQRITQKLILQPRAEFNLSAQDMPAQRVGAGLVNAELGLRLRYEISRKFAPYIGLSFDGKTGTTASYARADGEAPTATRFVVGVRSWF</sequence>
<keyword evidence="4" id="KW-1185">Reference proteome</keyword>
<feature type="chain" id="PRO_5021212959" evidence="2">
    <location>
        <begin position="18"/>
        <end position="295"/>
    </location>
</feature>
<dbReference type="InterPro" id="IPR007939">
    <property type="entry name" value="Cu-R_B_prcur"/>
</dbReference>
<accession>A0A4Y9EKP1</accession>
<dbReference type="EMBL" id="SIHO01000003">
    <property type="protein sequence ID" value="TFU01372.1"/>
    <property type="molecule type" value="Genomic_DNA"/>
</dbReference>
<evidence type="ECO:0000256" key="1">
    <source>
        <dbReference type="SAM" id="MobiDB-lite"/>
    </source>
</evidence>
<comment type="caution">
    <text evidence="3">The sequence shown here is derived from an EMBL/GenBank/DDBJ whole genome shotgun (WGS) entry which is preliminary data.</text>
</comment>
<dbReference type="Proteomes" id="UP000297737">
    <property type="component" value="Unassembled WGS sequence"/>
</dbReference>
<feature type="signal peptide" evidence="2">
    <location>
        <begin position="1"/>
        <end position="17"/>
    </location>
</feature>
<gene>
    <name evidence="3" type="ORF">EUV02_13880</name>
</gene>
<keyword evidence="2" id="KW-0732">Signal</keyword>
<evidence type="ECO:0000256" key="2">
    <source>
        <dbReference type="SAM" id="SignalP"/>
    </source>
</evidence>
<name>A0A4Y9EKP1_9SPHN</name>
<dbReference type="RefSeq" id="WP_135246876.1">
    <property type="nucleotide sequence ID" value="NZ_SIHO01000003.1"/>
</dbReference>
<dbReference type="OrthoDB" id="9778934at2"/>
<dbReference type="GO" id="GO:0006878">
    <property type="term" value="P:intracellular copper ion homeostasis"/>
    <property type="evidence" value="ECO:0007669"/>
    <property type="project" value="InterPro"/>
</dbReference>
<dbReference type="Pfam" id="PF05275">
    <property type="entry name" value="CopB"/>
    <property type="match status" value="1"/>
</dbReference>
<proteinExistence type="predicted"/>
<feature type="region of interest" description="Disordered" evidence="1">
    <location>
        <begin position="17"/>
        <end position="70"/>
    </location>
</feature>
<evidence type="ECO:0000313" key="3">
    <source>
        <dbReference type="EMBL" id="TFU01372.1"/>
    </source>
</evidence>
<reference evidence="3 4" key="1">
    <citation type="submission" date="2019-02" db="EMBL/GenBank/DDBJ databases">
        <title>Polymorphobacter sp. isolated from the lake at the Tibet of China.</title>
        <authorList>
            <person name="Li A."/>
        </authorList>
    </citation>
    <scope>NUCLEOTIDE SEQUENCE [LARGE SCALE GENOMIC DNA]</scope>
    <source>
        <strain evidence="3 4">DJ1R-1</strain>
    </source>
</reference>